<comment type="caution">
    <text evidence="1">The sequence shown here is derived from an EMBL/GenBank/DDBJ whole genome shotgun (WGS) entry which is preliminary data.</text>
</comment>
<proteinExistence type="predicted"/>
<accession>A0ACC6RXL9</accession>
<reference evidence="1" key="1">
    <citation type="submission" date="2024-01" db="EMBL/GenBank/DDBJ databases">
        <title>The diversity of rhizobia nodulating Mimosa spp. in eleven states of Brazil covering several biomes is determined by host plant, location, and edaphic factors.</title>
        <authorList>
            <person name="Rouws L."/>
            <person name="Barauna A."/>
            <person name="Beukes C."/>
            <person name="De Faria S.M."/>
            <person name="Gross E."/>
            <person name="Dos Reis Junior F.B."/>
            <person name="Simon M."/>
            <person name="Maluk M."/>
            <person name="Odee D.W."/>
            <person name="Kenicer G."/>
            <person name="Young J.P.W."/>
            <person name="Reis V.M."/>
            <person name="Zilli J."/>
            <person name="James E.K."/>
        </authorList>
    </citation>
    <scope>NUCLEOTIDE SEQUENCE</scope>
    <source>
        <strain evidence="1">JPY452</strain>
    </source>
</reference>
<evidence type="ECO:0000313" key="1">
    <source>
        <dbReference type="EMBL" id="MEM5406280.1"/>
    </source>
</evidence>
<organism evidence="1 2">
    <name type="scientific">Paraburkholderia unamae</name>
    <dbReference type="NCBI Taxonomy" id="219649"/>
    <lineage>
        <taxon>Bacteria</taxon>
        <taxon>Pseudomonadati</taxon>
        <taxon>Pseudomonadota</taxon>
        <taxon>Betaproteobacteria</taxon>
        <taxon>Burkholderiales</taxon>
        <taxon>Burkholderiaceae</taxon>
        <taxon>Paraburkholderia</taxon>
    </lineage>
</organism>
<sequence>MEFFGLDAAISFAARAADEYGLPQTVYSAPFTSGWACLNALARTLREPGSVVFVTMLPRRYFH</sequence>
<keyword evidence="2" id="KW-1185">Reference proteome</keyword>
<dbReference type="Proteomes" id="UP001392318">
    <property type="component" value="Unassembled WGS sequence"/>
</dbReference>
<protein>
    <submittedName>
        <fullName evidence="1">Uncharacterized protein</fullName>
    </submittedName>
</protein>
<gene>
    <name evidence="1" type="ORF">VSR83_40955</name>
</gene>
<evidence type="ECO:0000313" key="2">
    <source>
        <dbReference type="Proteomes" id="UP001392318"/>
    </source>
</evidence>
<dbReference type="EMBL" id="JAYMRU010000070">
    <property type="protein sequence ID" value="MEM5406280.1"/>
    <property type="molecule type" value="Genomic_DNA"/>
</dbReference>
<name>A0ACC6RXL9_9BURK</name>